<reference evidence="2 3" key="1">
    <citation type="submission" date="2016-09" db="EMBL/GenBank/DDBJ databases">
        <authorList>
            <person name="Capua I."/>
            <person name="De Benedictis P."/>
            <person name="Joannis T."/>
            <person name="Lombin L.H."/>
            <person name="Cattoli G."/>
        </authorList>
    </citation>
    <scope>NUCLEOTIDE SEQUENCE [LARGE SCALE GENOMIC DNA]</scope>
    <source>
        <strain evidence="2 3">LMG 25899</strain>
    </source>
</reference>
<accession>A0A1E5KYM9</accession>
<proteinExistence type="predicted"/>
<dbReference type="Proteomes" id="UP000095256">
    <property type="component" value="Unassembled WGS sequence"/>
</dbReference>
<organism evidence="2 3">
    <name type="scientific">Enterococcus rivorum</name>
    <dbReference type="NCBI Taxonomy" id="762845"/>
    <lineage>
        <taxon>Bacteria</taxon>
        <taxon>Bacillati</taxon>
        <taxon>Bacillota</taxon>
        <taxon>Bacilli</taxon>
        <taxon>Lactobacillales</taxon>
        <taxon>Enterococcaceae</taxon>
        <taxon>Enterococcus</taxon>
    </lineage>
</organism>
<name>A0A1E5KYM9_9ENTE</name>
<sequence>MLNPYFAFGVPTFLFLLYVGFAIIRKKSQIHYLGFILLLISAFMTVFSFQVLQGFWSLQKSTSIAELPNILGYNSIFLWLPFCLGVILSVINIIRGIKRVLSFQNDRIHDN</sequence>
<feature type="transmembrane region" description="Helical" evidence="1">
    <location>
        <begin position="76"/>
        <end position="94"/>
    </location>
</feature>
<gene>
    <name evidence="2" type="ORF">BCR26_11340</name>
</gene>
<feature type="transmembrane region" description="Helical" evidence="1">
    <location>
        <begin position="36"/>
        <end position="56"/>
    </location>
</feature>
<dbReference type="EMBL" id="MIEK01000013">
    <property type="protein sequence ID" value="OEH82923.1"/>
    <property type="molecule type" value="Genomic_DNA"/>
</dbReference>
<dbReference type="OrthoDB" id="2187313at2"/>
<dbReference type="AlphaFoldDB" id="A0A1E5KYM9"/>
<keyword evidence="1" id="KW-0472">Membrane</keyword>
<keyword evidence="3" id="KW-1185">Reference proteome</keyword>
<evidence type="ECO:0000313" key="3">
    <source>
        <dbReference type="Proteomes" id="UP000095256"/>
    </source>
</evidence>
<keyword evidence="1" id="KW-0812">Transmembrane</keyword>
<dbReference type="RefSeq" id="WP_069698160.1">
    <property type="nucleotide sequence ID" value="NZ_JAGGMA010000022.1"/>
</dbReference>
<comment type="caution">
    <text evidence="2">The sequence shown here is derived from an EMBL/GenBank/DDBJ whole genome shotgun (WGS) entry which is preliminary data.</text>
</comment>
<feature type="transmembrane region" description="Helical" evidence="1">
    <location>
        <begin position="6"/>
        <end position="24"/>
    </location>
</feature>
<evidence type="ECO:0000313" key="2">
    <source>
        <dbReference type="EMBL" id="OEH82923.1"/>
    </source>
</evidence>
<keyword evidence="1" id="KW-1133">Transmembrane helix</keyword>
<evidence type="ECO:0000256" key="1">
    <source>
        <dbReference type="SAM" id="Phobius"/>
    </source>
</evidence>
<protein>
    <submittedName>
        <fullName evidence="2">Uncharacterized protein</fullName>
    </submittedName>
</protein>